<dbReference type="EMBL" id="JAWWNJ010000097">
    <property type="protein sequence ID" value="KAK6996407.1"/>
    <property type="molecule type" value="Genomic_DNA"/>
</dbReference>
<evidence type="ECO:0000256" key="1">
    <source>
        <dbReference type="SAM" id="MobiDB-lite"/>
    </source>
</evidence>
<evidence type="ECO:0000313" key="3">
    <source>
        <dbReference type="Proteomes" id="UP001362999"/>
    </source>
</evidence>
<name>A0AAV9ZZ20_9AGAR</name>
<dbReference type="AlphaFoldDB" id="A0AAV9ZZ20"/>
<organism evidence="2 3">
    <name type="scientific">Favolaschia claudopus</name>
    <dbReference type="NCBI Taxonomy" id="2862362"/>
    <lineage>
        <taxon>Eukaryota</taxon>
        <taxon>Fungi</taxon>
        <taxon>Dikarya</taxon>
        <taxon>Basidiomycota</taxon>
        <taxon>Agaricomycotina</taxon>
        <taxon>Agaricomycetes</taxon>
        <taxon>Agaricomycetidae</taxon>
        <taxon>Agaricales</taxon>
        <taxon>Marasmiineae</taxon>
        <taxon>Mycenaceae</taxon>
        <taxon>Favolaschia</taxon>
    </lineage>
</organism>
<evidence type="ECO:0000313" key="2">
    <source>
        <dbReference type="EMBL" id="KAK6996407.1"/>
    </source>
</evidence>
<comment type="caution">
    <text evidence="2">The sequence shown here is derived from an EMBL/GenBank/DDBJ whole genome shotgun (WGS) entry which is preliminary data.</text>
</comment>
<dbReference type="Proteomes" id="UP001362999">
    <property type="component" value="Unassembled WGS sequence"/>
</dbReference>
<gene>
    <name evidence="2" type="ORF">R3P38DRAFT_2799721</name>
</gene>
<accession>A0AAV9ZZ20</accession>
<keyword evidence="3" id="KW-1185">Reference proteome</keyword>
<feature type="region of interest" description="Disordered" evidence="1">
    <location>
        <begin position="1"/>
        <end position="42"/>
    </location>
</feature>
<proteinExistence type="predicted"/>
<sequence length="250" mass="27831">MTIRGNAALTPCSDTRPPALAHAPRLDILESESDGTPSNMRERSQFRRFADRYGFISPRRRRLRGKWRRIRRGGSACAFDARASYVQLRVSAGSQPRRIDHDRDHTRWPRKAVVCLFPGHSPANAWVLVSDEERGRDYDPARCGNCVEEAMEALRTGAKTTNSRPPGDGASDGAGCSVYGREIDRLSERKLYHGRRRKTRDGKAIAIDVDVPCGHASPIPVFAYAYDETSITLYRSAMASSRPAAAERTA</sequence>
<reference evidence="2 3" key="1">
    <citation type="journal article" date="2024" name="J Genomics">
        <title>Draft genome sequencing and assembly of Favolaschia claudopus CIRM-BRFM 2984 isolated from oak limbs.</title>
        <authorList>
            <person name="Navarro D."/>
            <person name="Drula E."/>
            <person name="Chaduli D."/>
            <person name="Cazenave R."/>
            <person name="Ahrendt S."/>
            <person name="Wang J."/>
            <person name="Lipzen A."/>
            <person name="Daum C."/>
            <person name="Barry K."/>
            <person name="Grigoriev I.V."/>
            <person name="Favel A."/>
            <person name="Rosso M.N."/>
            <person name="Martin F."/>
        </authorList>
    </citation>
    <scope>NUCLEOTIDE SEQUENCE [LARGE SCALE GENOMIC DNA]</scope>
    <source>
        <strain evidence="2 3">CIRM-BRFM 2984</strain>
    </source>
</reference>
<protein>
    <submittedName>
        <fullName evidence="2">Uncharacterized protein</fullName>
    </submittedName>
</protein>